<reference evidence="2" key="2">
    <citation type="journal article" date="2015" name="Data Brief">
        <title>Shoot transcriptome of the giant reed, Arundo donax.</title>
        <authorList>
            <person name="Barrero R.A."/>
            <person name="Guerrero F.D."/>
            <person name="Moolhuijzen P."/>
            <person name="Goolsby J.A."/>
            <person name="Tidwell J."/>
            <person name="Bellgard S.E."/>
            <person name="Bellgard M.I."/>
        </authorList>
    </citation>
    <scope>NUCLEOTIDE SEQUENCE</scope>
    <source>
        <tissue evidence="2">Shoot tissue taken approximately 20 cm above the soil surface</tissue>
    </source>
</reference>
<evidence type="ECO:0000313" key="2">
    <source>
        <dbReference type="EMBL" id="JAD68928.1"/>
    </source>
</evidence>
<reference evidence="2" key="1">
    <citation type="submission" date="2014-09" db="EMBL/GenBank/DDBJ databases">
        <authorList>
            <person name="Magalhaes I.L.F."/>
            <person name="Oliveira U."/>
            <person name="Santos F.R."/>
            <person name="Vidigal T.H.D.A."/>
            <person name="Brescovit A.D."/>
            <person name="Santos A.J."/>
        </authorList>
    </citation>
    <scope>NUCLEOTIDE SEQUENCE</scope>
    <source>
        <tissue evidence="2">Shoot tissue taken approximately 20 cm above the soil surface</tissue>
    </source>
</reference>
<protein>
    <submittedName>
        <fullName evidence="2">Uncharacterized protein</fullName>
    </submittedName>
</protein>
<dbReference type="EMBL" id="GBRH01228967">
    <property type="protein sequence ID" value="JAD68928.1"/>
    <property type="molecule type" value="Transcribed_RNA"/>
</dbReference>
<proteinExistence type="predicted"/>
<feature type="region of interest" description="Disordered" evidence="1">
    <location>
        <begin position="1"/>
        <end position="21"/>
    </location>
</feature>
<evidence type="ECO:0000256" key="1">
    <source>
        <dbReference type="SAM" id="MobiDB-lite"/>
    </source>
</evidence>
<dbReference type="AlphaFoldDB" id="A0A0A9C386"/>
<name>A0A0A9C386_ARUDO</name>
<organism evidence="2">
    <name type="scientific">Arundo donax</name>
    <name type="common">Giant reed</name>
    <name type="synonym">Donax arundinaceus</name>
    <dbReference type="NCBI Taxonomy" id="35708"/>
    <lineage>
        <taxon>Eukaryota</taxon>
        <taxon>Viridiplantae</taxon>
        <taxon>Streptophyta</taxon>
        <taxon>Embryophyta</taxon>
        <taxon>Tracheophyta</taxon>
        <taxon>Spermatophyta</taxon>
        <taxon>Magnoliopsida</taxon>
        <taxon>Liliopsida</taxon>
        <taxon>Poales</taxon>
        <taxon>Poaceae</taxon>
        <taxon>PACMAD clade</taxon>
        <taxon>Arundinoideae</taxon>
        <taxon>Arundineae</taxon>
        <taxon>Arundo</taxon>
    </lineage>
</organism>
<sequence length="35" mass="3768">MEGIGSDLAGVGEEGKERGREKIGCELEEKCSRSK</sequence>
<accession>A0A0A9C386</accession>